<dbReference type="AlphaFoldDB" id="A0A938X4P4"/>
<name>A0A938X4P4_9CLOT</name>
<reference evidence="1" key="1">
    <citation type="submission" date="2020-08" db="EMBL/GenBank/DDBJ databases">
        <authorList>
            <person name="Cejkova D."/>
            <person name="Kubasova T."/>
            <person name="Jahodarova E."/>
            <person name="Rychlik I."/>
        </authorList>
    </citation>
    <scope>NUCLEOTIDE SEQUENCE</scope>
    <source>
        <strain evidence="1">An420c</strain>
    </source>
</reference>
<reference evidence="1" key="2">
    <citation type="journal article" date="2021" name="Sci. Rep.">
        <title>The distribution of antibiotic resistance genes in chicken gut microbiota commensals.</title>
        <authorList>
            <person name="Juricova H."/>
            <person name="Matiasovicova J."/>
            <person name="Kubasova T."/>
            <person name="Cejkova D."/>
            <person name="Rychlik I."/>
        </authorList>
    </citation>
    <scope>NUCLEOTIDE SEQUENCE</scope>
    <source>
        <strain evidence="1">An420c</strain>
    </source>
</reference>
<proteinExistence type="predicted"/>
<dbReference type="EMBL" id="JACJLV010000037">
    <property type="protein sequence ID" value="MBM6827474.1"/>
    <property type="molecule type" value="Genomic_DNA"/>
</dbReference>
<protein>
    <submittedName>
        <fullName evidence="1">Uncharacterized protein</fullName>
    </submittedName>
</protein>
<keyword evidence="2" id="KW-1185">Reference proteome</keyword>
<sequence>MRNKIYLLNDFDYIEEFLKYDELCWELGKIIVQKNWRMPSLSADEIRKLAAIDNGSIIKGITDKPLYDLVICILRQCCEDGFYNGKKYFEVSEMPVYNPILLLSELKFYHFAITVLYENPEVISNLLHSRNLFSSEVSIEDLKEQGNRAFKAYRSAEAKIRKQINAFSDPEYIFEIVTKELNRLMDLLPAGFAAAMRCAVFKDELPIYKELGYGESWNTMPMPSIILNLLRHFSKSERTTPDGKVAVSVYNLNDAMFLFYSRESANAFKKRYEIENCCILVKSDGLWLKEKSKKKNNIEGN</sequence>
<accession>A0A938X4P4</accession>
<gene>
    <name evidence="1" type="ORF">H6A13_10280</name>
</gene>
<comment type="caution">
    <text evidence="1">The sequence shown here is derived from an EMBL/GenBank/DDBJ whole genome shotgun (WGS) entry which is preliminary data.</text>
</comment>
<evidence type="ECO:0000313" key="1">
    <source>
        <dbReference type="EMBL" id="MBM6827474.1"/>
    </source>
</evidence>
<dbReference type="Proteomes" id="UP000713880">
    <property type="component" value="Unassembled WGS sequence"/>
</dbReference>
<evidence type="ECO:0000313" key="2">
    <source>
        <dbReference type="Proteomes" id="UP000713880"/>
    </source>
</evidence>
<organism evidence="1 2">
    <name type="scientific">Mordavella massiliensis</name>
    <dbReference type="NCBI Taxonomy" id="1871024"/>
    <lineage>
        <taxon>Bacteria</taxon>
        <taxon>Bacillati</taxon>
        <taxon>Bacillota</taxon>
        <taxon>Clostridia</taxon>
        <taxon>Eubacteriales</taxon>
        <taxon>Clostridiaceae</taxon>
        <taxon>Mordavella</taxon>
    </lineage>
</organism>
<dbReference type="RefSeq" id="WP_204909486.1">
    <property type="nucleotide sequence ID" value="NZ_JACJLV010000037.1"/>
</dbReference>